<gene>
    <name evidence="1" type="ORF">PENSTE_c001G08098</name>
</gene>
<proteinExistence type="predicted"/>
<reference evidence="2" key="1">
    <citation type="journal article" date="2017" name="Nat. Microbiol.">
        <title>Global analysis of biosynthetic gene clusters reveals vast potential of secondary metabolite production in Penicillium species.</title>
        <authorList>
            <person name="Nielsen J.C."/>
            <person name="Grijseels S."/>
            <person name="Prigent S."/>
            <person name="Ji B."/>
            <person name="Dainat J."/>
            <person name="Nielsen K.F."/>
            <person name="Frisvad J.C."/>
            <person name="Workman M."/>
            <person name="Nielsen J."/>
        </authorList>
    </citation>
    <scope>NUCLEOTIDE SEQUENCE [LARGE SCALE GENOMIC DNA]</scope>
    <source>
        <strain evidence="2">IBT 24891</strain>
    </source>
</reference>
<feature type="non-terminal residue" evidence="1">
    <location>
        <position position="1"/>
    </location>
</feature>
<dbReference type="EMBL" id="MLKD01000001">
    <property type="protein sequence ID" value="OQE31805.1"/>
    <property type="molecule type" value="Genomic_DNA"/>
</dbReference>
<keyword evidence="2" id="KW-1185">Reference proteome</keyword>
<dbReference type="Proteomes" id="UP000191285">
    <property type="component" value="Unassembled WGS sequence"/>
</dbReference>
<evidence type="ECO:0000313" key="2">
    <source>
        <dbReference type="Proteomes" id="UP000191285"/>
    </source>
</evidence>
<accession>A0A1V6TZP7</accession>
<sequence length="117" mass="13233">TWLSLRVLPQPTQRANGPRRINFGLLISPEIGVKDLRPGSGFRIGKRHLHVKKAWQAHQKMVLACTKKFDIGPTWIPAPEFREQLDPGIKGLEPIDVLVCSKGYDEDSIIPWTVQVE</sequence>
<comment type="caution">
    <text evidence="1">The sequence shown here is derived from an EMBL/GenBank/DDBJ whole genome shotgun (WGS) entry which is preliminary data.</text>
</comment>
<evidence type="ECO:0000313" key="1">
    <source>
        <dbReference type="EMBL" id="OQE31805.1"/>
    </source>
</evidence>
<dbReference type="AlphaFoldDB" id="A0A1V6TZP7"/>
<name>A0A1V6TZP7_9EURO</name>
<protein>
    <submittedName>
        <fullName evidence="1">Uncharacterized protein</fullName>
    </submittedName>
</protein>
<feature type="non-terminal residue" evidence="1">
    <location>
        <position position="117"/>
    </location>
</feature>
<organism evidence="1 2">
    <name type="scientific">Penicillium steckii</name>
    <dbReference type="NCBI Taxonomy" id="303698"/>
    <lineage>
        <taxon>Eukaryota</taxon>
        <taxon>Fungi</taxon>
        <taxon>Dikarya</taxon>
        <taxon>Ascomycota</taxon>
        <taxon>Pezizomycotina</taxon>
        <taxon>Eurotiomycetes</taxon>
        <taxon>Eurotiomycetidae</taxon>
        <taxon>Eurotiales</taxon>
        <taxon>Aspergillaceae</taxon>
        <taxon>Penicillium</taxon>
    </lineage>
</organism>